<feature type="region of interest" description="Disordered" evidence="10">
    <location>
        <begin position="321"/>
        <end position="386"/>
    </location>
</feature>
<keyword evidence="13" id="KW-1185">Reference proteome</keyword>
<dbReference type="GO" id="GO:0005886">
    <property type="term" value="C:plasma membrane"/>
    <property type="evidence" value="ECO:0007669"/>
    <property type="project" value="UniProtKB-SubCell"/>
</dbReference>
<protein>
    <recommendedName>
        <fullName evidence="9">Protein-export membrane protein SecF</fullName>
    </recommendedName>
</protein>
<dbReference type="GO" id="GO:0065002">
    <property type="term" value="P:intracellular protein transmembrane transport"/>
    <property type="evidence" value="ECO:0007669"/>
    <property type="project" value="UniProtKB-UniRule"/>
</dbReference>
<dbReference type="OrthoDB" id="9774769at2"/>
<keyword evidence="7 9" id="KW-0811">Translocation</keyword>
<dbReference type="NCBIfam" id="TIGR00966">
    <property type="entry name" value="transloc_SecF"/>
    <property type="match status" value="1"/>
</dbReference>
<organism evidence="12 13">
    <name type="scientific">Streptomyces aidingensis</name>
    <dbReference type="NCBI Taxonomy" id="910347"/>
    <lineage>
        <taxon>Bacteria</taxon>
        <taxon>Bacillati</taxon>
        <taxon>Actinomycetota</taxon>
        <taxon>Actinomycetes</taxon>
        <taxon>Kitasatosporales</taxon>
        <taxon>Streptomycetaceae</taxon>
        <taxon>Streptomyces</taxon>
    </lineage>
</organism>
<evidence type="ECO:0000256" key="8">
    <source>
        <dbReference type="ARBA" id="ARBA00023136"/>
    </source>
</evidence>
<feature type="transmembrane region" description="Helical" evidence="9">
    <location>
        <begin position="192"/>
        <end position="213"/>
    </location>
</feature>
<evidence type="ECO:0000256" key="5">
    <source>
        <dbReference type="ARBA" id="ARBA00022927"/>
    </source>
</evidence>
<evidence type="ECO:0000256" key="10">
    <source>
        <dbReference type="SAM" id="MobiDB-lite"/>
    </source>
</evidence>
<dbReference type="InterPro" id="IPR022645">
    <property type="entry name" value="SecD/SecF_bac"/>
</dbReference>
<reference evidence="12 13" key="1">
    <citation type="submission" date="2016-10" db="EMBL/GenBank/DDBJ databases">
        <authorList>
            <person name="de Groot N.N."/>
        </authorList>
    </citation>
    <scope>NUCLEOTIDE SEQUENCE [LARGE SCALE GENOMIC DNA]</scope>
    <source>
        <strain evidence="12 13">CGMCC 4.5739</strain>
    </source>
</reference>
<feature type="compositionally biased region" description="Low complexity" evidence="10">
    <location>
        <begin position="364"/>
        <end position="374"/>
    </location>
</feature>
<dbReference type="GO" id="GO:0043952">
    <property type="term" value="P:protein transport by the Sec complex"/>
    <property type="evidence" value="ECO:0007669"/>
    <property type="project" value="UniProtKB-UniRule"/>
</dbReference>
<evidence type="ECO:0000313" key="12">
    <source>
        <dbReference type="EMBL" id="SFD37554.1"/>
    </source>
</evidence>
<evidence type="ECO:0000256" key="9">
    <source>
        <dbReference type="HAMAP-Rule" id="MF_01464"/>
    </source>
</evidence>
<feature type="domain" description="Protein export membrane protein SecD/SecF C-terminal" evidence="11">
    <location>
        <begin position="114"/>
        <end position="303"/>
    </location>
</feature>
<evidence type="ECO:0000256" key="6">
    <source>
        <dbReference type="ARBA" id="ARBA00022989"/>
    </source>
</evidence>
<dbReference type="PANTHER" id="PTHR30081">
    <property type="entry name" value="PROTEIN-EXPORT MEMBRANE PROTEIN SEC"/>
    <property type="match status" value="1"/>
</dbReference>
<name>A0A1I1RT94_9ACTN</name>
<keyword evidence="3 9" id="KW-1003">Cell membrane</keyword>
<dbReference type="InterPro" id="IPR055344">
    <property type="entry name" value="SecD_SecF_C_bact"/>
</dbReference>
<evidence type="ECO:0000256" key="1">
    <source>
        <dbReference type="ARBA" id="ARBA00004651"/>
    </source>
</evidence>
<dbReference type="PANTHER" id="PTHR30081:SF8">
    <property type="entry name" value="PROTEIN TRANSLOCASE SUBUNIT SECF"/>
    <property type="match status" value="1"/>
</dbReference>
<dbReference type="GO" id="GO:0015450">
    <property type="term" value="F:protein-transporting ATPase activity"/>
    <property type="evidence" value="ECO:0007669"/>
    <property type="project" value="InterPro"/>
</dbReference>
<evidence type="ECO:0000259" key="11">
    <source>
        <dbReference type="Pfam" id="PF02355"/>
    </source>
</evidence>
<dbReference type="Pfam" id="PF02355">
    <property type="entry name" value="SecD_SecF_C"/>
    <property type="match status" value="1"/>
</dbReference>
<dbReference type="SUPFAM" id="SSF82866">
    <property type="entry name" value="Multidrug efflux transporter AcrB transmembrane domain"/>
    <property type="match status" value="1"/>
</dbReference>
<dbReference type="Gene3D" id="1.20.1640.10">
    <property type="entry name" value="Multidrug efflux transporter AcrB transmembrane domain"/>
    <property type="match status" value="1"/>
</dbReference>
<sequence length="386" mass="41344">MSRFGTLGAKLYRGEVSYDFVGRRKFWYAITVLLVIVSLTGLGVRGLFMGVDFEGGAVFTTPSDTSISQADARKVVGDTVGRDARVQELGSGSVRVQVTELSTEQSAEVRAALAEEAGVEAEDVNAELVGPSWGEQMTDKALRGVIIFLALVTLYLAIAFEWRMALGALVALAHDLVITIGVYAFVGFEVTPGTVVGLLTILGYSLYDTVVVFDKVKEKTASVTKQTRFTYAELANQGINATAVRSVNTSIVALLPVGGLLFIGTGLLGGGMLKDIALSLFIGLAAGTFSSIFIATPVVVDFRLRDPEIRAHDRRIMAKRAERAERGEEGETTNLNAPSAVQLAVSRPGAPADETLPTDEDGFVVVQRRQPVSRSRGRGRPSGKRR</sequence>
<feature type="transmembrane region" description="Helical" evidence="9">
    <location>
        <begin position="165"/>
        <end position="186"/>
    </location>
</feature>
<dbReference type="HAMAP" id="MF_01464_B">
    <property type="entry name" value="SecF_B"/>
    <property type="match status" value="1"/>
</dbReference>
<evidence type="ECO:0000256" key="3">
    <source>
        <dbReference type="ARBA" id="ARBA00022475"/>
    </source>
</evidence>
<proteinExistence type="inferred from homology"/>
<comment type="similarity">
    <text evidence="9">Belongs to the SecD/SecF family. SecF subfamily.</text>
</comment>
<feature type="compositionally biased region" description="Basic residues" evidence="10">
    <location>
        <begin position="375"/>
        <end position="386"/>
    </location>
</feature>
<accession>A0A1I1RT94</accession>
<dbReference type="NCBIfam" id="TIGR00916">
    <property type="entry name" value="2A0604s01"/>
    <property type="match status" value="1"/>
</dbReference>
<keyword evidence="6 9" id="KW-1133">Transmembrane helix</keyword>
<dbReference type="RefSeq" id="WP_093840647.1">
    <property type="nucleotide sequence ID" value="NZ_FOLM01000014.1"/>
</dbReference>
<gene>
    <name evidence="9" type="primary">secF</name>
    <name evidence="12" type="ORF">SAMN05421773_1148</name>
</gene>
<keyword evidence="8 9" id="KW-0472">Membrane</keyword>
<comment type="subcellular location">
    <subcellularLocation>
        <location evidence="1 9">Cell membrane</location>
        <topology evidence="1 9">Multi-pass membrane protein</topology>
    </subcellularLocation>
</comment>
<dbReference type="PRINTS" id="PR01755">
    <property type="entry name" value="SECFTRNLCASE"/>
</dbReference>
<evidence type="ECO:0000256" key="2">
    <source>
        <dbReference type="ARBA" id="ARBA00022448"/>
    </source>
</evidence>
<feature type="transmembrane region" description="Helical" evidence="9">
    <location>
        <begin position="251"/>
        <end position="270"/>
    </location>
</feature>
<keyword evidence="4 9" id="KW-0812">Transmembrane</keyword>
<dbReference type="InterPro" id="IPR048634">
    <property type="entry name" value="SecD_SecF_C"/>
</dbReference>
<keyword evidence="5 9" id="KW-0653">Protein transport</keyword>
<comment type="function">
    <text evidence="9">Part of the Sec protein translocase complex. Interacts with the SecYEG preprotein conducting channel. SecDF uses the proton motive force (PMF) to complete protein translocation after the ATP-dependent function of SecA.</text>
</comment>
<keyword evidence="2 9" id="KW-0813">Transport</keyword>
<dbReference type="InterPro" id="IPR005665">
    <property type="entry name" value="SecF_bac"/>
</dbReference>
<dbReference type="STRING" id="910347.SAMN05421773_1148"/>
<dbReference type="EMBL" id="FOLM01000014">
    <property type="protein sequence ID" value="SFD37554.1"/>
    <property type="molecule type" value="Genomic_DNA"/>
</dbReference>
<evidence type="ECO:0000256" key="7">
    <source>
        <dbReference type="ARBA" id="ARBA00023010"/>
    </source>
</evidence>
<feature type="transmembrane region" description="Helical" evidence="9">
    <location>
        <begin position="276"/>
        <end position="300"/>
    </location>
</feature>
<dbReference type="AlphaFoldDB" id="A0A1I1RT94"/>
<feature type="transmembrane region" description="Helical" evidence="9">
    <location>
        <begin position="26"/>
        <end position="48"/>
    </location>
</feature>
<evidence type="ECO:0000313" key="13">
    <source>
        <dbReference type="Proteomes" id="UP000199207"/>
    </source>
</evidence>
<dbReference type="Proteomes" id="UP000199207">
    <property type="component" value="Unassembled WGS sequence"/>
</dbReference>
<evidence type="ECO:0000256" key="4">
    <source>
        <dbReference type="ARBA" id="ARBA00022692"/>
    </source>
</evidence>
<dbReference type="InterPro" id="IPR022813">
    <property type="entry name" value="SecD/SecF_arch_bac"/>
</dbReference>
<feature type="transmembrane region" description="Helical" evidence="9">
    <location>
        <begin position="141"/>
        <end position="158"/>
    </location>
</feature>
<comment type="subunit">
    <text evidence="9">Forms a complex with SecD. Part of the essential Sec protein translocation apparatus which comprises SecA, SecYEG and auxiliary proteins SecDF. Other proteins may also be involved.</text>
</comment>
<dbReference type="GO" id="GO:0006605">
    <property type="term" value="P:protein targeting"/>
    <property type="evidence" value="ECO:0007669"/>
    <property type="project" value="UniProtKB-UniRule"/>
</dbReference>